<reference evidence="1" key="2">
    <citation type="submission" date="2020-09" db="EMBL/GenBank/DDBJ databases">
        <authorList>
            <person name="Sun Q."/>
            <person name="Zhou Y."/>
        </authorList>
    </citation>
    <scope>NUCLEOTIDE SEQUENCE</scope>
    <source>
        <strain evidence="1">CGMCC 4.7201</strain>
    </source>
</reference>
<keyword evidence="2" id="KW-1185">Reference proteome</keyword>
<proteinExistence type="predicted"/>
<protein>
    <submittedName>
        <fullName evidence="1">Uncharacterized protein</fullName>
    </submittedName>
</protein>
<reference evidence="1" key="1">
    <citation type="journal article" date="2014" name="Int. J. Syst. Evol. Microbiol.">
        <title>Complete genome sequence of Corynebacterium casei LMG S-19264T (=DSM 44701T), isolated from a smear-ripened cheese.</title>
        <authorList>
            <consortium name="US DOE Joint Genome Institute (JGI-PGF)"/>
            <person name="Walter F."/>
            <person name="Albersmeier A."/>
            <person name="Kalinowski J."/>
            <person name="Ruckert C."/>
        </authorList>
    </citation>
    <scope>NUCLEOTIDE SEQUENCE</scope>
    <source>
        <strain evidence="1">CGMCC 4.7201</strain>
    </source>
</reference>
<evidence type="ECO:0000313" key="1">
    <source>
        <dbReference type="EMBL" id="GGO98751.1"/>
    </source>
</evidence>
<gene>
    <name evidence="1" type="ORF">GCM10012280_63620</name>
</gene>
<comment type="caution">
    <text evidence="1">The sequence shown here is derived from an EMBL/GenBank/DDBJ whole genome shotgun (WGS) entry which is preliminary data.</text>
</comment>
<dbReference type="EMBL" id="BMMS01000040">
    <property type="protein sequence ID" value="GGO98751.1"/>
    <property type="molecule type" value="Genomic_DNA"/>
</dbReference>
<dbReference type="AlphaFoldDB" id="A0A918E2A5"/>
<dbReference type="Proteomes" id="UP000641932">
    <property type="component" value="Unassembled WGS sequence"/>
</dbReference>
<name>A0A918E2A5_9ACTN</name>
<evidence type="ECO:0000313" key="2">
    <source>
        <dbReference type="Proteomes" id="UP000641932"/>
    </source>
</evidence>
<organism evidence="1 2">
    <name type="scientific">Wenjunlia tyrosinilytica</name>
    <dbReference type="NCBI Taxonomy" id="1544741"/>
    <lineage>
        <taxon>Bacteria</taxon>
        <taxon>Bacillati</taxon>
        <taxon>Actinomycetota</taxon>
        <taxon>Actinomycetes</taxon>
        <taxon>Kitasatosporales</taxon>
        <taxon>Streptomycetaceae</taxon>
        <taxon>Wenjunlia</taxon>
    </lineage>
</organism>
<accession>A0A918E2A5</accession>
<sequence length="148" mass="16434">MDVSVDYYALCLEEADDELVPVPWPDDWEGVGGGGPFLTARECRLDIVSGGHTHTARVEAEIWDAQPDPDVSTLWEAQAEAEIFCPSGELTLSGLTRPMQKVLHLGTPGRRWGVRVHCAGRENVHWEAQLDVPRGVEQYLVQFWPLGA</sequence>